<sequence length="1293" mass="145079">MSFGFGVGDFIAVLDKAKLYRERFADAPDHFDSLSREIASLTSILEYIGRLEAQLTEDEREALAAPIKESTKLLDELSKIYNDSKSLETHDVTSKLAQLKPRAVWGRLKMKPEEVQKLRQRITMNIHFLGAIKGFRDSETIHTTKRVVTSMHDEQTSRQEREILDWLTTTDYAPQQRDHLSRRYTGTNQWLLDSDEYKSWVSGKSQTLLCPGMPGAGKTIMASVIVDDLLHRYQNDSNVGIAYVYCNFKDQERQNPFELLSSMVKQLAQCRSPIPRSLKELYDTHQRRKTFRTLQETIDILQAVSSSYKCLFIVIDALDECESKSRQALLSEVFRLQRQHPTNILATTRDIPDIIESDNFQSVTVLRVLASDGDVSRYISSRIPDMQGFVQRRPDIQEEIQKGILCKINGMFLLAKLLVDSLACKTTPKAVRKALAAASDEDDTYAYFYEEALERIRVQPPSHVQLANQVLSWIVFAMRPLKMIELQHALAVEEDEPEIDEDNIPSAEIMISACAGLVTLDEEDGIIRLVHQTTQEFFNSRKHALFKNVDAQIAFTCVCYLSLGQVRGSIIRLVRRPNIRRDKDPFCEYAVLHWGHHAGYCDTIPANVIGLLKNREMLQLLATVLSELLGENVPSAAAHLAAWFGLLQVFKTQALPTDSLDFVDHEGESILSWAVHRKHYDLAEHILEDDTLQLKSFYHQGKARSFLSALCKAAMQSNSDLSYRLIRFAIDESFGLGSADGSSLLCWGIHKGDVTMIRLLLDWSRHRPSFTQNSTFTQALRIPKPSKFSGKPLVLAAWIGFDEAVKLLLDHGANIDAPDDDRDSPLLQAAQEGHISTVKILLQYGAKSFSRLGGQLAICSAQQNGHVSIVELLIMNGICIESKDERGMTLLSSAAGAGQLPMVVMLLSHNADIEARDKKGYTPLWHAFMNWQQSTFEMLLKRGANAETMDEHGNTLLHFAVKDDATSMLEILLRYKAMIEAKNPEGRTALSIAAEIHNSSAFVLLLQLGAVVEALDEKNRTPLWYAAAAGSILNVEMLKESGADINHGDIADVTPIMIAAESGRGLMLERLVKLGANLTVHDKFGRTALSIAAGANCNSILSTDDLKEKFKQSWSSSSSVDGAILLSISEFRQLVDVRDYQGRTPLWWAIASGRTEILEHLSKEVDEVEVLDKQGRPPLINSADSHHIRKVVQLLLQHVSRFGSDGQRVGCHEDMTERAISYVRYILSFNGIDTNTVFYGELRDVWLNIKPGEPVPQLTLDECFSDYSVYDSSVSDSYDDLNSNRDRLDGLLC</sequence>
<comment type="caution">
    <text evidence="6">The sequence shown here is derived from an EMBL/GenBank/DDBJ whole genome shotgun (WGS) entry which is preliminary data.</text>
</comment>
<evidence type="ECO:0000313" key="6">
    <source>
        <dbReference type="EMBL" id="KAK2780503.1"/>
    </source>
</evidence>
<evidence type="ECO:0000256" key="2">
    <source>
        <dbReference type="ARBA" id="ARBA00023043"/>
    </source>
</evidence>
<dbReference type="SUPFAM" id="SSF48403">
    <property type="entry name" value="Ankyrin repeat"/>
    <property type="match status" value="3"/>
</dbReference>
<feature type="repeat" description="ANK" evidence="3">
    <location>
        <begin position="821"/>
        <end position="846"/>
    </location>
</feature>
<dbReference type="Proteomes" id="UP001281614">
    <property type="component" value="Unassembled WGS sequence"/>
</dbReference>
<dbReference type="SMART" id="SM00248">
    <property type="entry name" value="ANK"/>
    <property type="match status" value="12"/>
</dbReference>
<dbReference type="GO" id="GO:0016567">
    <property type="term" value="P:protein ubiquitination"/>
    <property type="evidence" value="ECO:0007669"/>
    <property type="project" value="TreeGrafter"/>
</dbReference>
<dbReference type="InterPro" id="IPR036770">
    <property type="entry name" value="Ankyrin_rpt-contain_sf"/>
</dbReference>
<feature type="repeat" description="ANK" evidence="3">
    <location>
        <begin position="919"/>
        <end position="951"/>
    </location>
</feature>
<dbReference type="Pfam" id="PF22939">
    <property type="entry name" value="WHD_GPIID"/>
    <property type="match status" value="1"/>
</dbReference>
<proteinExistence type="predicted"/>
<dbReference type="InterPro" id="IPR054471">
    <property type="entry name" value="GPIID_WHD"/>
</dbReference>
<dbReference type="PROSITE" id="PS50088">
    <property type="entry name" value="ANK_REPEAT"/>
    <property type="match status" value="8"/>
</dbReference>
<evidence type="ECO:0000259" key="4">
    <source>
        <dbReference type="Pfam" id="PF22939"/>
    </source>
</evidence>
<dbReference type="Pfam" id="PF12796">
    <property type="entry name" value="Ank_2"/>
    <property type="match status" value="3"/>
</dbReference>
<reference evidence="6" key="1">
    <citation type="submission" date="2023-02" db="EMBL/GenBank/DDBJ databases">
        <title>Colletotrichum kahawae CIFC_Que2 genome sequencing and assembly.</title>
        <authorList>
            <person name="Baroncelli R."/>
        </authorList>
    </citation>
    <scope>NUCLEOTIDE SEQUENCE</scope>
    <source>
        <strain evidence="6">CIFC_Que2</strain>
    </source>
</reference>
<dbReference type="Gene3D" id="3.40.50.300">
    <property type="entry name" value="P-loop containing nucleotide triphosphate hydrolases"/>
    <property type="match status" value="1"/>
</dbReference>
<organism evidence="6 7">
    <name type="scientific">Colletotrichum kahawae</name>
    <name type="common">Coffee berry disease fungus</name>
    <dbReference type="NCBI Taxonomy" id="34407"/>
    <lineage>
        <taxon>Eukaryota</taxon>
        <taxon>Fungi</taxon>
        <taxon>Dikarya</taxon>
        <taxon>Ascomycota</taxon>
        <taxon>Pezizomycotina</taxon>
        <taxon>Sordariomycetes</taxon>
        <taxon>Hypocreomycetidae</taxon>
        <taxon>Glomerellales</taxon>
        <taxon>Glomerellaceae</taxon>
        <taxon>Colletotrichum</taxon>
        <taxon>Colletotrichum gloeosporioides species complex</taxon>
    </lineage>
</organism>
<dbReference type="Gene3D" id="1.25.40.20">
    <property type="entry name" value="Ankyrin repeat-containing domain"/>
    <property type="match status" value="2"/>
</dbReference>
<keyword evidence="7" id="KW-1185">Reference proteome</keyword>
<dbReference type="PANTHER" id="PTHR24173:SF74">
    <property type="entry name" value="ANKYRIN REPEAT DOMAIN-CONTAINING PROTEIN 16"/>
    <property type="match status" value="1"/>
</dbReference>
<keyword evidence="1" id="KW-0677">Repeat</keyword>
<evidence type="ECO:0000313" key="7">
    <source>
        <dbReference type="Proteomes" id="UP001281614"/>
    </source>
</evidence>
<dbReference type="InterPro" id="IPR002110">
    <property type="entry name" value="Ankyrin_rpt"/>
</dbReference>
<dbReference type="InterPro" id="IPR056884">
    <property type="entry name" value="NPHP3-like_N"/>
</dbReference>
<feature type="domain" description="GPI inositol-deacylase winged helix" evidence="4">
    <location>
        <begin position="465"/>
        <end position="540"/>
    </location>
</feature>
<dbReference type="InterPro" id="IPR027417">
    <property type="entry name" value="P-loop_NTPase"/>
</dbReference>
<feature type="repeat" description="ANK" evidence="3">
    <location>
        <begin position="1051"/>
        <end position="1083"/>
    </location>
</feature>
<evidence type="ECO:0000259" key="5">
    <source>
        <dbReference type="Pfam" id="PF24883"/>
    </source>
</evidence>
<dbReference type="GO" id="GO:0000151">
    <property type="term" value="C:ubiquitin ligase complex"/>
    <property type="evidence" value="ECO:0007669"/>
    <property type="project" value="TreeGrafter"/>
</dbReference>
<feature type="repeat" description="ANK" evidence="3">
    <location>
        <begin position="886"/>
        <end position="918"/>
    </location>
</feature>
<feature type="repeat" description="ANK" evidence="3">
    <location>
        <begin position="952"/>
        <end position="984"/>
    </location>
</feature>
<dbReference type="PANTHER" id="PTHR24173">
    <property type="entry name" value="ANKYRIN REPEAT CONTAINING"/>
    <property type="match status" value="1"/>
</dbReference>
<feature type="repeat" description="ANK" evidence="3">
    <location>
        <begin position="788"/>
        <end position="820"/>
    </location>
</feature>
<evidence type="ECO:0000256" key="3">
    <source>
        <dbReference type="PROSITE-ProRule" id="PRU00023"/>
    </source>
</evidence>
<evidence type="ECO:0000256" key="1">
    <source>
        <dbReference type="ARBA" id="ARBA00022737"/>
    </source>
</evidence>
<dbReference type="EMBL" id="VYYT01000001">
    <property type="protein sequence ID" value="KAK2780503.1"/>
    <property type="molecule type" value="Genomic_DNA"/>
</dbReference>
<accession>A0AAD9YYF5</accession>
<dbReference type="PROSITE" id="PS50297">
    <property type="entry name" value="ANK_REP_REGION"/>
    <property type="match status" value="5"/>
</dbReference>
<dbReference type="SUPFAM" id="SSF52540">
    <property type="entry name" value="P-loop containing nucleoside triphosphate hydrolases"/>
    <property type="match status" value="1"/>
</dbReference>
<dbReference type="Pfam" id="PF24883">
    <property type="entry name" value="NPHP3_N"/>
    <property type="match status" value="1"/>
</dbReference>
<feature type="domain" description="Nephrocystin 3-like N-terminal" evidence="5">
    <location>
        <begin position="186"/>
        <end position="349"/>
    </location>
</feature>
<feature type="repeat" description="ANK" evidence="3">
    <location>
        <begin position="1018"/>
        <end position="1050"/>
    </location>
</feature>
<keyword evidence="2 3" id="KW-0040">ANK repeat</keyword>
<name>A0AAD9YYF5_COLKA</name>
<dbReference type="GO" id="GO:0006511">
    <property type="term" value="P:ubiquitin-dependent protein catabolic process"/>
    <property type="evidence" value="ECO:0007669"/>
    <property type="project" value="TreeGrafter"/>
</dbReference>
<protein>
    <submittedName>
        <fullName evidence="6">Ankyrin repeat protein</fullName>
    </submittedName>
</protein>
<gene>
    <name evidence="6" type="ORF">CKAH01_00447</name>
</gene>
<feature type="repeat" description="ANK" evidence="3">
    <location>
        <begin position="985"/>
        <end position="1017"/>
    </location>
</feature>